<dbReference type="InterPro" id="IPR035965">
    <property type="entry name" value="PAS-like_dom_sf"/>
</dbReference>
<comment type="subcellular location">
    <subcellularLocation>
        <location evidence="2">Membrane</location>
    </subcellularLocation>
</comment>
<dbReference type="Gene3D" id="3.30.450.20">
    <property type="entry name" value="PAS domain"/>
    <property type="match status" value="3"/>
</dbReference>
<dbReference type="Pfam" id="PF00072">
    <property type="entry name" value="Response_reg"/>
    <property type="match status" value="1"/>
</dbReference>
<keyword evidence="9" id="KW-0067">ATP-binding</keyword>
<feature type="compositionally biased region" description="Basic and acidic residues" evidence="13">
    <location>
        <begin position="1"/>
        <end position="13"/>
    </location>
</feature>
<feature type="domain" description="PAC" evidence="17">
    <location>
        <begin position="361"/>
        <end position="413"/>
    </location>
</feature>
<evidence type="ECO:0000313" key="19">
    <source>
        <dbReference type="Proteomes" id="UP000434052"/>
    </source>
</evidence>
<dbReference type="PANTHER" id="PTHR43047">
    <property type="entry name" value="TWO-COMPONENT HISTIDINE PROTEIN KINASE"/>
    <property type="match status" value="1"/>
</dbReference>
<keyword evidence="7" id="KW-0547">Nucleotide-binding</keyword>
<sequence>MDDMDRDPSHKTSDSLSLTRLREELRAEKEARRRAEQALASQMEAQRRLTSMLPLGVVRFDQTCRILFMNDIAGKFFGVDPTRLIGKKYSDLGVSPEATAARQRAVDAIFRTGEPLTEAPDVVVEGSIRRSLRVRLLPEFDSEGQVASVLSLSYEITESHVFEQEYLNLFNSMQEGFALHEIILDEHGAPHDYRFLEVNPAFERIVKMPANDVIGRTVLGLFPEIEQEWIDLYGQVALSGKPVTFEKFFPELGRHYAIEAFSPAPGRFATIVMDVTDRKRAEEVLREKETRFRSLFDNAPLPYQSLDATGHFLDVNQRWLNTLGFEKDEVVGRWFGDFLNAASRKIFHTSFARFLSNGFTDGVELRMRKKNGDYIDVVFNGRIQYDAEGALQRTHCIFTDVTQQKKHEQELLDAKNFAEQANMAKSEFLANMSHEIRTPLNGVLGMLQLLRYGELNQEESQYVETALNSARNLLALLNDILSLSEIEGGVAELSDEKFDPREILLDVRQTFGMQAETKGLGIHIENDGLPGTLYGDGGRLRQVAFNLVGNAIKFTDSGKVRFGMRMLPRTHGKRTVDGAPRSFRMFDFWVVDTGVGIEPEMQNRCFEAFTQADGSYTRKHGGTGLGLCIVRRIAELMGGSVALCSTPGHGTEIHCTMRFELPEEVQEELPLVEQKAGIKRPRRILLVEDDPINRMTLRKLLLSLGHDVEDAMDGQQAVDAARGTPYEVVLMDIQMPVMDGLQATRTLRMLDPSSSATRPDVPIIAITAHAMHGDRKRFLDEGMNGYLSKPVDLQEVAALIDKLA</sequence>
<comment type="caution">
    <text evidence="18">The sequence shown here is derived from an EMBL/GenBank/DDBJ whole genome shotgun (WGS) entry which is preliminary data.</text>
</comment>
<dbReference type="SUPFAM" id="SSF52172">
    <property type="entry name" value="CheY-like"/>
    <property type="match status" value="1"/>
</dbReference>
<dbReference type="EMBL" id="QMIF01000014">
    <property type="protein sequence ID" value="TVM31717.1"/>
    <property type="molecule type" value="Genomic_DNA"/>
</dbReference>
<dbReference type="OrthoDB" id="5468518at2"/>
<keyword evidence="4 12" id="KW-0597">Phosphoprotein</keyword>
<evidence type="ECO:0000256" key="5">
    <source>
        <dbReference type="ARBA" id="ARBA00022679"/>
    </source>
</evidence>
<keyword evidence="10" id="KW-1133">Transmembrane helix</keyword>
<dbReference type="SMART" id="SM00091">
    <property type="entry name" value="PAS"/>
    <property type="match status" value="3"/>
</dbReference>
<dbReference type="InterPro" id="IPR001610">
    <property type="entry name" value="PAC"/>
</dbReference>
<dbReference type="NCBIfam" id="TIGR00229">
    <property type="entry name" value="sensory_box"/>
    <property type="match status" value="2"/>
</dbReference>
<dbReference type="Pfam" id="PF02518">
    <property type="entry name" value="HATPase_c"/>
    <property type="match status" value="1"/>
</dbReference>
<dbReference type="CDD" id="cd00130">
    <property type="entry name" value="PAS"/>
    <property type="match status" value="3"/>
</dbReference>
<dbReference type="Pfam" id="PF00512">
    <property type="entry name" value="HisKA"/>
    <property type="match status" value="1"/>
</dbReference>
<dbReference type="PROSITE" id="PS50110">
    <property type="entry name" value="RESPONSE_REGULATORY"/>
    <property type="match status" value="1"/>
</dbReference>
<dbReference type="InterPro" id="IPR000700">
    <property type="entry name" value="PAS-assoc_C"/>
</dbReference>
<dbReference type="Proteomes" id="UP000434052">
    <property type="component" value="Unassembled WGS sequence"/>
</dbReference>
<feature type="modified residue" description="4-aspartylphosphate" evidence="12">
    <location>
        <position position="732"/>
    </location>
</feature>
<accession>A0A6P1ZDK3</accession>
<dbReference type="InterPro" id="IPR005467">
    <property type="entry name" value="His_kinase_dom"/>
</dbReference>
<dbReference type="RefSeq" id="WP_144306675.1">
    <property type="nucleotide sequence ID" value="NZ_QMIF01000014.1"/>
</dbReference>
<evidence type="ECO:0000256" key="9">
    <source>
        <dbReference type="ARBA" id="ARBA00022840"/>
    </source>
</evidence>
<dbReference type="InterPro" id="IPR004358">
    <property type="entry name" value="Sig_transdc_His_kin-like_C"/>
</dbReference>
<name>A0A6P1ZDK3_9BACT</name>
<evidence type="ECO:0000256" key="12">
    <source>
        <dbReference type="PROSITE-ProRule" id="PRU00169"/>
    </source>
</evidence>
<dbReference type="InterPro" id="IPR013656">
    <property type="entry name" value="PAS_4"/>
</dbReference>
<dbReference type="SUPFAM" id="SSF55785">
    <property type="entry name" value="PYP-like sensor domain (PAS domain)"/>
    <property type="match status" value="3"/>
</dbReference>
<dbReference type="InterPro" id="IPR003661">
    <property type="entry name" value="HisK_dim/P_dom"/>
</dbReference>
<dbReference type="SUPFAM" id="SSF55874">
    <property type="entry name" value="ATPase domain of HSP90 chaperone/DNA topoisomerase II/histidine kinase"/>
    <property type="match status" value="1"/>
</dbReference>
<evidence type="ECO:0000256" key="10">
    <source>
        <dbReference type="ARBA" id="ARBA00022989"/>
    </source>
</evidence>
<keyword evidence="6" id="KW-0812">Transmembrane</keyword>
<dbReference type="Pfam" id="PF13426">
    <property type="entry name" value="PAS_9"/>
    <property type="match status" value="1"/>
</dbReference>
<dbReference type="GO" id="GO:0000155">
    <property type="term" value="F:phosphorelay sensor kinase activity"/>
    <property type="evidence" value="ECO:0007669"/>
    <property type="project" value="InterPro"/>
</dbReference>
<dbReference type="InterPro" id="IPR036890">
    <property type="entry name" value="HATPase_C_sf"/>
</dbReference>
<evidence type="ECO:0000259" key="15">
    <source>
        <dbReference type="PROSITE" id="PS50110"/>
    </source>
</evidence>
<gene>
    <name evidence="18" type="ORF">DQK91_17415</name>
</gene>
<evidence type="ECO:0000256" key="4">
    <source>
        <dbReference type="ARBA" id="ARBA00022553"/>
    </source>
</evidence>
<dbReference type="PROSITE" id="PS50109">
    <property type="entry name" value="HIS_KIN"/>
    <property type="match status" value="1"/>
</dbReference>
<dbReference type="FunFam" id="1.10.287.130:FF:000004">
    <property type="entry name" value="Ethylene receptor 1"/>
    <property type="match status" value="1"/>
</dbReference>
<dbReference type="PROSITE" id="PS50113">
    <property type="entry name" value="PAC"/>
    <property type="match status" value="1"/>
</dbReference>
<keyword evidence="8" id="KW-0418">Kinase</keyword>
<dbReference type="Gene3D" id="3.40.50.2300">
    <property type="match status" value="1"/>
</dbReference>
<evidence type="ECO:0000256" key="11">
    <source>
        <dbReference type="ARBA" id="ARBA00023136"/>
    </source>
</evidence>
<evidence type="ECO:0000256" key="8">
    <source>
        <dbReference type="ARBA" id="ARBA00022777"/>
    </source>
</evidence>
<dbReference type="SMART" id="SM00448">
    <property type="entry name" value="REC"/>
    <property type="match status" value="1"/>
</dbReference>
<dbReference type="SMART" id="SM00388">
    <property type="entry name" value="HisKA"/>
    <property type="match status" value="1"/>
</dbReference>
<dbReference type="SMART" id="SM00086">
    <property type="entry name" value="PAC"/>
    <property type="match status" value="1"/>
</dbReference>
<dbReference type="AlphaFoldDB" id="A0A6P1ZDK3"/>
<evidence type="ECO:0000256" key="13">
    <source>
        <dbReference type="SAM" id="MobiDB-lite"/>
    </source>
</evidence>
<dbReference type="SUPFAM" id="SSF47384">
    <property type="entry name" value="Homodimeric domain of signal transducing histidine kinase"/>
    <property type="match status" value="1"/>
</dbReference>
<reference evidence="18 19" key="1">
    <citation type="submission" date="2018-06" db="EMBL/GenBank/DDBJ databases">
        <title>Complete genome of Desulfovibrio marinus P48SEP.</title>
        <authorList>
            <person name="Crispim J.S."/>
            <person name="Vidigal P.M.P."/>
            <person name="Silva L.C.F."/>
            <person name="Araujo L.C."/>
            <person name="Laguardia C.N."/>
            <person name="Dias R.S."/>
            <person name="Sousa M.P."/>
            <person name="Paula S.O."/>
            <person name="Silva C."/>
        </authorList>
    </citation>
    <scope>NUCLEOTIDE SEQUENCE [LARGE SCALE GENOMIC DNA]</scope>
    <source>
        <strain evidence="18 19">P48SEP</strain>
    </source>
</reference>
<evidence type="ECO:0000259" key="17">
    <source>
        <dbReference type="PROSITE" id="PS50113"/>
    </source>
</evidence>
<dbReference type="CDD" id="cd17546">
    <property type="entry name" value="REC_hyHK_CKI1_RcsC-like"/>
    <property type="match status" value="1"/>
</dbReference>
<dbReference type="InterPro" id="IPR000014">
    <property type="entry name" value="PAS"/>
</dbReference>
<evidence type="ECO:0000256" key="6">
    <source>
        <dbReference type="ARBA" id="ARBA00022692"/>
    </source>
</evidence>
<feature type="domain" description="PAS" evidence="16">
    <location>
        <begin position="42"/>
        <end position="113"/>
    </location>
</feature>
<protein>
    <recommendedName>
        <fullName evidence="3">histidine kinase</fullName>
        <ecNumber evidence="3">2.7.13.3</ecNumber>
    </recommendedName>
</protein>
<evidence type="ECO:0000259" key="14">
    <source>
        <dbReference type="PROSITE" id="PS50109"/>
    </source>
</evidence>
<dbReference type="InterPro" id="IPR003594">
    <property type="entry name" value="HATPase_dom"/>
</dbReference>
<dbReference type="Pfam" id="PF08448">
    <property type="entry name" value="PAS_4"/>
    <property type="match status" value="2"/>
</dbReference>
<evidence type="ECO:0000313" key="18">
    <source>
        <dbReference type="EMBL" id="TVM31717.1"/>
    </source>
</evidence>
<dbReference type="InterPro" id="IPR011006">
    <property type="entry name" value="CheY-like_superfamily"/>
</dbReference>
<dbReference type="FunFam" id="3.30.565.10:FF:000010">
    <property type="entry name" value="Sensor histidine kinase RcsC"/>
    <property type="match status" value="1"/>
</dbReference>
<feature type="region of interest" description="Disordered" evidence="13">
    <location>
        <begin position="1"/>
        <end position="21"/>
    </location>
</feature>
<dbReference type="GO" id="GO:0005524">
    <property type="term" value="F:ATP binding"/>
    <property type="evidence" value="ECO:0007669"/>
    <property type="project" value="UniProtKB-KW"/>
</dbReference>
<dbReference type="GO" id="GO:0009927">
    <property type="term" value="F:histidine phosphotransfer kinase activity"/>
    <property type="evidence" value="ECO:0007669"/>
    <property type="project" value="TreeGrafter"/>
</dbReference>
<dbReference type="EC" id="2.7.13.3" evidence="3"/>
<dbReference type="PROSITE" id="PS50112">
    <property type="entry name" value="PAS"/>
    <property type="match status" value="2"/>
</dbReference>
<dbReference type="InterPro" id="IPR036097">
    <property type="entry name" value="HisK_dim/P_sf"/>
</dbReference>
<evidence type="ECO:0000256" key="2">
    <source>
        <dbReference type="ARBA" id="ARBA00004370"/>
    </source>
</evidence>
<comment type="catalytic activity">
    <reaction evidence="1">
        <text>ATP + protein L-histidine = ADP + protein N-phospho-L-histidine.</text>
        <dbReference type="EC" id="2.7.13.3"/>
    </reaction>
</comment>
<feature type="domain" description="PAS" evidence="16">
    <location>
        <begin position="288"/>
        <end position="358"/>
    </location>
</feature>
<evidence type="ECO:0000256" key="7">
    <source>
        <dbReference type="ARBA" id="ARBA00022741"/>
    </source>
</evidence>
<dbReference type="CDD" id="cd00082">
    <property type="entry name" value="HisKA"/>
    <property type="match status" value="1"/>
</dbReference>
<dbReference type="Gene3D" id="1.10.287.130">
    <property type="match status" value="1"/>
</dbReference>
<organism evidence="18 19">
    <name type="scientific">Oceanidesulfovibrio marinus</name>
    <dbReference type="NCBI Taxonomy" id="370038"/>
    <lineage>
        <taxon>Bacteria</taxon>
        <taxon>Pseudomonadati</taxon>
        <taxon>Thermodesulfobacteriota</taxon>
        <taxon>Desulfovibrionia</taxon>
        <taxon>Desulfovibrionales</taxon>
        <taxon>Desulfovibrionaceae</taxon>
        <taxon>Oceanidesulfovibrio</taxon>
    </lineage>
</organism>
<dbReference type="PANTHER" id="PTHR43047:SF72">
    <property type="entry name" value="OSMOSENSING HISTIDINE PROTEIN KINASE SLN1"/>
    <property type="match status" value="1"/>
</dbReference>
<dbReference type="CDD" id="cd16922">
    <property type="entry name" value="HATPase_EvgS-ArcB-TorS-like"/>
    <property type="match status" value="1"/>
</dbReference>
<proteinExistence type="predicted"/>
<evidence type="ECO:0000256" key="1">
    <source>
        <dbReference type="ARBA" id="ARBA00000085"/>
    </source>
</evidence>
<feature type="domain" description="Response regulatory" evidence="15">
    <location>
        <begin position="683"/>
        <end position="804"/>
    </location>
</feature>
<keyword evidence="5" id="KW-0808">Transferase</keyword>
<evidence type="ECO:0000259" key="16">
    <source>
        <dbReference type="PROSITE" id="PS50112"/>
    </source>
</evidence>
<keyword evidence="11" id="KW-0472">Membrane</keyword>
<dbReference type="GO" id="GO:0005886">
    <property type="term" value="C:plasma membrane"/>
    <property type="evidence" value="ECO:0007669"/>
    <property type="project" value="TreeGrafter"/>
</dbReference>
<dbReference type="SMART" id="SM00387">
    <property type="entry name" value="HATPase_c"/>
    <property type="match status" value="1"/>
</dbReference>
<dbReference type="PRINTS" id="PR00344">
    <property type="entry name" value="BCTRLSENSOR"/>
</dbReference>
<evidence type="ECO:0000256" key="3">
    <source>
        <dbReference type="ARBA" id="ARBA00012438"/>
    </source>
</evidence>
<dbReference type="Gene3D" id="3.30.565.10">
    <property type="entry name" value="Histidine kinase-like ATPase, C-terminal domain"/>
    <property type="match status" value="1"/>
</dbReference>
<dbReference type="InterPro" id="IPR001789">
    <property type="entry name" value="Sig_transdc_resp-reg_receiver"/>
</dbReference>
<feature type="domain" description="Histidine kinase" evidence="14">
    <location>
        <begin position="431"/>
        <end position="661"/>
    </location>
</feature>